<evidence type="ECO:0000313" key="2">
    <source>
        <dbReference type="Proteomes" id="UP000214720"/>
    </source>
</evidence>
<gene>
    <name evidence="1" type="ORF">BSU04_44490</name>
</gene>
<comment type="caution">
    <text evidence="1">The sequence shown here is derived from an EMBL/GenBank/DDBJ whole genome shotgun (WGS) entry which is preliminary data.</text>
</comment>
<dbReference type="AlphaFoldDB" id="A0A226WKY9"/>
<organism evidence="1 2">
    <name type="scientific">Caballeronia sordidicola</name>
    <name type="common">Burkholderia sordidicola</name>
    <dbReference type="NCBI Taxonomy" id="196367"/>
    <lineage>
        <taxon>Bacteria</taxon>
        <taxon>Pseudomonadati</taxon>
        <taxon>Pseudomonadota</taxon>
        <taxon>Betaproteobacteria</taxon>
        <taxon>Burkholderiales</taxon>
        <taxon>Burkholderiaceae</taxon>
        <taxon>Caballeronia</taxon>
    </lineage>
</organism>
<reference evidence="2" key="1">
    <citation type="submission" date="2017-01" db="EMBL/GenBank/DDBJ databases">
        <title>Genome Analysis of Deinococcus marmoris KOPRI26562.</title>
        <authorList>
            <person name="Kim J.H."/>
            <person name="Oh H.-M."/>
        </authorList>
    </citation>
    <scope>NUCLEOTIDE SEQUENCE [LARGE SCALE GENOMIC DNA]</scope>
    <source>
        <strain evidence="2">PAMC 26633</strain>
    </source>
</reference>
<dbReference type="Proteomes" id="UP000214720">
    <property type="component" value="Unassembled WGS sequence"/>
</dbReference>
<accession>A0A226WKY9</accession>
<proteinExistence type="predicted"/>
<evidence type="ECO:0000313" key="1">
    <source>
        <dbReference type="EMBL" id="OXC71864.1"/>
    </source>
</evidence>
<protein>
    <submittedName>
        <fullName evidence="1">Uncharacterized protein</fullName>
    </submittedName>
</protein>
<name>A0A226WKY9_CABSO</name>
<dbReference type="EMBL" id="MTHB01000290">
    <property type="protein sequence ID" value="OXC71864.1"/>
    <property type="molecule type" value="Genomic_DNA"/>
</dbReference>
<sequence length="47" mass="5220">MANRQTPSIEKPDNWACRTSNNLARSSAGKNPDGKSTFDIERLLPKC</sequence>